<keyword evidence="4" id="KW-0274">FAD</keyword>
<dbReference type="GO" id="GO:0016156">
    <property type="term" value="F:fumarate reductase (NADH) activity"/>
    <property type="evidence" value="ECO:0007669"/>
    <property type="project" value="UniProtKB-EC"/>
</dbReference>
<feature type="compositionally biased region" description="Low complexity" evidence="9">
    <location>
        <begin position="513"/>
        <end position="534"/>
    </location>
</feature>
<dbReference type="AlphaFoldDB" id="V5FWW7"/>
<comment type="cofactor">
    <cofactor evidence="1">
        <name>FAD</name>
        <dbReference type="ChEBI" id="CHEBI:57692"/>
    </cofactor>
</comment>
<dbReference type="PANTHER" id="PTHR43400:SF1">
    <property type="entry name" value="FUMARATE REDUCTASE"/>
    <property type="match status" value="1"/>
</dbReference>
<evidence type="ECO:0000256" key="7">
    <source>
        <dbReference type="ARBA" id="ARBA00067004"/>
    </source>
</evidence>
<dbReference type="InterPro" id="IPR001199">
    <property type="entry name" value="Cyt_B5-like_heme/steroid-bd"/>
</dbReference>
<evidence type="ECO:0000256" key="1">
    <source>
        <dbReference type="ARBA" id="ARBA00001974"/>
    </source>
</evidence>
<feature type="region of interest" description="Disordered" evidence="9">
    <location>
        <begin position="491"/>
        <end position="555"/>
    </location>
</feature>
<dbReference type="InterPro" id="IPR050315">
    <property type="entry name" value="FAD-oxidoreductase_2"/>
</dbReference>
<dbReference type="SMART" id="SM01117">
    <property type="entry name" value="Cyt-b5"/>
    <property type="match status" value="1"/>
</dbReference>
<dbReference type="SUPFAM" id="SSF55856">
    <property type="entry name" value="Cytochrome b5-like heme/steroid binding domain"/>
    <property type="match status" value="1"/>
</dbReference>
<dbReference type="Gene3D" id="3.10.120.10">
    <property type="entry name" value="Cytochrome b5-like heme/steroid binding domain"/>
    <property type="match status" value="1"/>
</dbReference>
<evidence type="ECO:0000256" key="9">
    <source>
        <dbReference type="SAM" id="MobiDB-lite"/>
    </source>
</evidence>
<dbReference type="Proteomes" id="UP000018001">
    <property type="component" value="Unassembled WGS sequence"/>
</dbReference>
<dbReference type="InterPro" id="IPR036188">
    <property type="entry name" value="FAD/NAD-bd_sf"/>
</dbReference>
<comment type="similarity">
    <text evidence="2">Belongs to the FAD-dependent oxidoreductase 2 family. FRD/SDH subfamily.</text>
</comment>
<dbReference type="InterPro" id="IPR027477">
    <property type="entry name" value="Succ_DH/fumarate_Rdtase_cat_sf"/>
</dbReference>
<evidence type="ECO:0000256" key="6">
    <source>
        <dbReference type="ARBA" id="ARBA00050832"/>
    </source>
</evidence>
<dbReference type="PANTHER" id="PTHR43400">
    <property type="entry name" value="FUMARATE REDUCTASE"/>
    <property type="match status" value="1"/>
</dbReference>
<dbReference type="Pfam" id="PF00173">
    <property type="entry name" value="Cyt-b5"/>
    <property type="match status" value="1"/>
</dbReference>
<dbReference type="InterPro" id="IPR010960">
    <property type="entry name" value="Flavocytochrome_c"/>
</dbReference>
<organism evidence="11 12">
    <name type="scientific">Byssochlamys spectabilis (strain No. 5 / NBRC 109023)</name>
    <name type="common">Paecilomyces variotii</name>
    <dbReference type="NCBI Taxonomy" id="1356009"/>
    <lineage>
        <taxon>Eukaryota</taxon>
        <taxon>Fungi</taxon>
        <taxon>Dikarya</taxon>
        <taxon>Ascomycota</taxon>
        <taxon>Pezizomycotina</taxon>
        <taxon>Eurotiomycetes</taxon>
        <taxon>Eurotiomycetidae</taxon>
        <taxon>Eurotiales</taxon>
        <taxon>Thermoascaceae</taxon>
        <taxon>Paecilomyces</taxon>
    </lineage>
</organism>
<dbReference type="Gene3D" id="3.90.700.10">
    <property type="entry name" value="Succinate dehydrogenase/fumarate reductase flavoprotein, catalytic domain"/>
    <property type="match status" value="1"/>
</dbReference>
<reference evidence="12" key="1">
    <citation type="journal article" date="2014" name="Genome Announc.">
        <title>Draft genome sequence of the formaldehyde-resistant fungus Byssochlamys spectabilis No. 5 (anamorph Paecilomyces variotii No. 5) (NBRC109023).</title>
        <authorList>
            <person name="Oka T."/>
            <person name="Ekino K."/>
            <person name="Fukuda K."/>
            <person name="Nomura Y."/>
        </authorList>
    </citation>
    <scope>NUCLEOTIDE SEQUENCE [LARGE SCALE GENOMIC DNA]</scope>
    <source>
        <strain evidence="12">No. 5 / NBRC 109023</strain>
    </source>
</reference>
<evidence type="ECO:0000256" key="4">
    <source>
        <dbReference type="ARBA" id="ARBA00022827"/>
    </source>
</evidence>
<dbReference type="EC" id="1.3.1.6" evidence="7"/>
<keyword evidence="3" id="KW-0285">Flavoprotein</keyword>
<evidence type="ECO:0000256" key="5">
    <source>
        <dbReference type="ARBA" id="ARBA00023002"/>
    </source>
</evidence>
<protein>
    <recommendedName>
        <fullName evidence="7">fumarate reductase (NADH)</fullName>
        <ecNumber evidence="7">1.3.1.6</ecNumber>
    </recommendedName>
    <alternativeName>
        <fullName evidence="8">NADH-dependent fumarate reductase</fullName>
    </alternativeName>
</protein>
<gene>
    <name evidence="11" type="ORF">PVAR5_2860</name>
</gene>
<evidence type="ECO:0000256" key="3">
    <source>
        <dbReference type="ARBA" id="ARBA00022630"/>
    </source>
</evidence>
<dbReference type="InterPro" id="IPR036400">
    <property type="entry name" value="Cyt_B5-like_heme/steroid_sf"/>
</dbReference>
<dbReference type="NCBIfam" id="TIGR01813">
    <property type="entry name" value="flavo_cyto_c"/>
    <property type="match status" value="1"/>
</dbReference>
<keyword evidence="12" id="KW-1185">Reference proteome</keyword>
<dbReference type="Pfam" id="PF00890">
    <property type="entry name" value="FAD_binding_2"/>
    <property type="match status" value="1"/>
</dbReference>
<evidence type="ECO:0000313" key="12">
    <source>
        <dbReference type="Proteomes" id="UP000018001"/>
    </source>
</evidence>
<dbReference type="PROSITE" id="PS50255">
    <property type="entry name" value="CYTOCHROME_B5_2"/>
    <property type="match status" value="1"/>
</dbReference>
<comment type="catalytic activity">
    <reaction evidence="6">
        <text>succinate + NAD(+) = fumarate + NADH + H(+)</text>
        <dbReference type="Rhea" id="RHEA:18281"/>
        <dbReference type="ChEBI" id="CHEBI:15378"/>
        <dbReference type="ChEBI" id="CHEBI:29806"/>
        <dbReference type="ChEBI" id="CHEBI:30031"/>
        <dbReference type="ChEBI" id="CHEBI:57540"/>
        <dbReference type="ChEBI" id="CHEBI:57945"/>
        <dbReference type="EC" id="1.3.1.6"/>
    </reaction>
</comment>
<keyword evidence="5" id="KW-0560">Oxidoreductase</keyword>
<accession>V5FWW7</accession>
<dbReference type="Gene3D" id="3.50.50.60">
    <property type="entry name" value="FAD/NAD(P)-binding domain"/>
    <property type="match status" value="1"/>
</dbReference>
<evidence type="ECO:0000259" key="10">
    <source>
        <dbReference type="PROSITE" id="PS50255"/>
    </source>
</evidence>
<feature type="domain" description="Cytochrome b5 heme-binding" evidence="10">
    <location>
        <begin position="559"/>
        <end position="635"/>
    </location>
</feature>
<dbReference type="eggNOG" id="KOG2404">
    <property type="taxonomic scope" value="Eukaryota"/>
</dbReference>
<evidence type="ECO:0000256" key="2">
    <source>
        <dbReference type="ARBA" id="ARBA00008040"/>
    </source>
</evidence>
<proteinExistence type="inferred from homology"/>
<dbReference type="PRINTS" id="PR00363">
    <property type="entry name" value="CYTOCHROMEB5"/>
</dbReference>
<dbReference type="SUPFAM" id="SSF51905">
    <property type="entry name" value="FAD/NAD(P)-binding domain"/>
    <property type="match status" value="1"/>
</dbReference>
<feature type="compositionally biased region" description="Polar residues" evidence="9">
    <location>
        <begin position="535"/>
        <end position="553"/>
    </location>
</feature>
<dbReference type="InterPro" id="IPR003953">
    <property type="entry name" value="FAD-dep_OxRdtase_2_FAD-bd"/>
</dbReference>
<dbReference type="InParanoid" id="V5FWW7"/>
<dbReference type="EMBL" id="BAUL01000081">
    <property type="protein sequence ID" value="GAD94236.1"/>
    <property type="molecule type" value="Genomic_DNA"/>
</dbReference>
<dbReference type="eggNOG" id="KOG0537">
    <property type="taxonomic scope" value="Eukaryota"/>
</dbReference>
<dbReference type="SUPFAM" id="SSF56425">
    <property type="entry name" value="Succinate dehydrogenase/fumarate reductase flavoprotein, catalytic domain"/>
    <property type="match status" value="1"/>
</dbReference>
<dbReference type="GO" id="GO:0010181">
    <property type="term" value="F:FMN binding"/>
    <property type="evidence" value="ECO:0007669"/>
    <property type="project" value="InterPro"/>
</dbReference>
<dbReference type="HOGENOM" id="CLU_011398_4_5_1"/>
<name>V5FWW7_BYSSN</name>
<comment type="caution">
    <text evidence="11">The sequence shown here is derived from an EMBL/GenBank/DDBJ whole genome shotgun (WGS) entry which is preliminary data.</text>
</comment>
<dbReference type="OrthoDB" id="10252157at2759"/>
<sequence>MAQSQRVIVVGGGLSGLSAAHTVYLNGGNVLVLDKQSFFGGNSTKATSGINGALTRTQVDLNIQDSVKAFYEDTLKSARDKARPDLIKVLTYKSSAAIEWLQDVFNLDLTLVSRLGGHSFPRTHRGHDAKFPGMAITYALMQRLEELTEAEPHRVQVIKKARVTSLNKEGNTVTGVTYEYDGQTHTAEGVVVLATGGYAADFTGENSLLKKWRPDTYGLSSTNGTHATGDGQKMLMAIGANGIDMDKVQVHPTGLVDPKDPTSKWKFLAAEALRGEGGLLLNGDGQRFSDELGHRDYVSGKMWEEKEKGKWPIRLILNSKASKVLDFHTRHYSGRGLMKKMTGKELAKEIGCGEAALKKTFDDYNQIADGKQKDPWGKKYFHNLPFSIDDDFHVALMEPVLHFTMGGIEINDRAQVLNSEKKPFDGLYACGELAGGVHGANRLGGSSLLGCVVYGRVAGDSASQHLFQKVLSGGASSAQQRLGQISLHIDPSNPGKVSVEWNNAGADGKDPASARATAPTPAGQGTPAAASQGAKSTAQPAGKPESSQATDISQFKVPEKEFSMEEVKKHNKKDDLWIVVKGVVLDVTNWLDEHPGGAQALFSHMGRDATEEFEMLHDDEVIPKYAAQIVIGRVAGQTPSLEY</sequence>
<dbReference type="FunCoup" id="V5FWW7">
    <property type="interactions" value="44"/>
</dbReference>
<evidence type="ECO:0000313" key="11">
    <source>
        <dbReference type="EMBL" id="GAD94236.1"/>
    </source>
</evidence>
<evidence type="ECO:0000256" key="8">
    <source>
        <dbReference type="ARBA" id="ARBA00077246"/>
    </source>
</evidence>
<dbReference type="FunFam" id="3.90.700.10:FF:000007">
    <property type="entry name" value="NADH-dependent fumarate reductase"/>
    <property type="match status" value="1"/>
</dbReference>